<feature type="transmembrane region" description="Helical" evidence="1">
    <location>
        <begin position="44"/>
        <end position="65"/>
    </location>
</feature>
<dbReference type="EMBL" id="PVNL01000030">
    <property type="protein sequence ID" value="PRQ09184.1"/>
    <property type="molecule type" value="Genomic_DNA"/>
</dbReference>
<dbReference type="RefSeq" id="WP_106088216.1">
    <property type="nucleotide sequence ID" value="NZ_PVNL01000030.1"/>
</dbReference>
<evidence type="ECO:0000256" key="1">
    <source>
        <dbReference type="SAM" id="Phobius"/>
    </source>
</evidence>
<evidence type="ECO:0000313" key="2">
    <source>
        <dbReference type="EMBL" id="PRQ09184.1"/>
    </source>
</evidence>
<reference evidence="2 3" key="1">
    <citation type="submission" date="2018-03" db="EMBL/GenBank/DDBJ databases">
        <title>Draft Genome Sequences of the Obligatory Marine Myxobacteria Enhygromyxa salina SWB007.</title>
        <authorList>
            <person name="Poehlein A."/>
            <person name="Moghaddam J.A."/>
            <person name="Harms H."/>
            <person name="Alanjari M."/>
            <person name="Koenig G.M."/>
            <person name="Daniel R."/>
            <person name="Schaeberle T.F."/>
        </authorList>
    </citation>
    <scope>NUCLEOTIDE SEQUENCE [LARGE SCALE GENOMIC DNA]</scope>
    <source>
        <strain evidence="2 3">SWB007</strain>
    </source>
</reference>
<protein>
    <submittedName>
        <fullName evidence="2">Uncharacterized protein</fullName>
    </submittedName>
</protein>
<comment type="caution">
    <text evidence="2">The sequence shown here is derived from an EMBL/GenBank/DDBJ whole genome shotgun (WGS) entry which is preliminary data.</text>
</comment>
<accession>A0A2S9YVT2</accession>
<keyword evidence="1" id="KW-1133">Transmembrane helix</keyword>
<keyword evidence="1" id="KW-0812">Transmembrane</keyword>
<organism evidence="2 3">
    <name type="scientific">Enhygromyxa salina</name>
    <dbReference type="NCBI Taxonomy" id="215803"/>
    <lineage>
        <taxon>Bacteria</taxon>
        <taxon>Pseudomonadati</taxon>
        <taxon>Myxococcota</taxon>
        <taxon>Polyangia</taxon>
        <taxon>Nannocystales</taxon>
        <taxon>Nannocystaceae</taxon>
        <taxon>Enhygromyxa</taxon>
    </lineage>
</organism>
<keyword evidence="1" id="KW-0472">Membrane</keyword>
<dbReference type="AlphaFoldDB" id="A0A2S9YVT2"/>
<dbReference type="Proteomes" id="UP000238823">
    <property type="component" value="Unassembled WGS sequence"/>
</dbReference>
<proteinExistence type="predicted"/>
<gene>
    <name evidence="2" type="ORF">ENSA7_11740</name>
</gene>
<name>A0A2S9YVT2_9BACT</name>
<evidence type="ECO:0000313" key="3">
    <source>
        <dbReference type="Proteomes" id="UP000238823"/>
    </source>
</evidence>
<sequence length="88" mass="8784">MNLVELAMVSALVVGAVAGTWIGATAAGPLGALAGATIGPLTGGLVVSVVLLGIVAWLTVVDWWNQRHSAALLRRLLAADADSADAVP</sequence>